<feature type="transmembrane region" description="Helical" evidence="1">
    <location>
        <begin position="129"/>
        <end position="148"/>
    </location>
</feature>
<reference evidence="3" key="1">
    <citation type="submission" date="2017-04" db="EMBL/GenBank/DDBJ databases">
        <authorList>
            <person name="Varghese N."/>
            <person name="Submissions S."/>
        </authorList>
    </citation>
    <scope>NUCLEOTIDE SEQUENCE [LARGE SCALE GENOMIC DNA]</scope>
    <source>
        <strain evidence="3">DSM 9293</strain>
    </source>
</reference>
<evidence type="ECO:0000313" key="2">
    <source>
        <dbReference type="EMBL" id="SMC02251.1"/>
    </source>
</evidence>
<organism evidence="2 3">
    <name type="scientific">Sulfobacillus thermosulfidooxidans (strain DSM 9293 / VKM B-1269 / AT-1)</name>
    <dbReference type="NCBI Taxonomy" id="929705"/>
    <lineage>
        <taxon>Bacteria</taxon>
        <taxon>Bacillati</taxon>
        <taxon>Bacillota</taxon>
        <taxon>Clostridia</taxon>
        <taxon>Eubacteriales</taxon>
        <taxon>Clostridiales Family XVII. Incertae Sedis</taxon>
        <taxon>Sulfobacillus</taxon>
    </lineage>
</organism>
<protein>
    <recommendedName>
        <fullName evidence="4">DUF1440 domain-containing protein</fullName>
    </recommendedName>
</protein>
<dbReference type="RefSeq" id="WP_020376344.1">
    <property type="nucleotide sequence ID" value="NZ_FWWY01000001.1"/>
</dbReference>
<keyword evidence="1" id="KW-0812">Transmembrane</keyword>
<gene>
    <name evidence="2" type="ORF">SAMN00768000_0471</name>
</gene>
<evidence type="ECO:0008006" key="4">
    <source>
        <dbReference type="Google" id="ProtNLM"/>
    </source>
</evidence>
<evidence type="ECO:0000256" key="1">
    <source>
        <dbReference type="SAM" id="Phobius"/>
    </source>
</evidence>
<feature type="transmembrane region" description="Helical" evidence="1">
    <location>
        <begin position="96"/>
        <end position="117"/>
    </location>
</feature>
<sequence>MTNSHDVAWGRGILGGIVGAMVMAMWAMMVSALSGMGLWAPVQLIAAVWFGASAMHLSIGIIIVGIMTHMMMGMVLGVILAILFRFLAIPRGMGRLVWGMVYGLVIWVINQFAVLPLIDPLMASHMPPWAFAIAHMMFGVVSAAFLLNSSSVVARRGRHELAQ</sequence>
<feature type="transmembrane region" description="Helical" evidence="1">
    <location>
        <begin position="59"/>
        <end position="84"/>
    </location>
</feature>
<evidence type="ECO:0000313" key="3">
    <source>
        <dbReference type="Proteomes" id="UP000192660"/>
    </source>
</evidence>
<keyword evidence="1" id="KW-0472">Membrane</keyword>
<keyword evidence="3" id="KW-1185">Reference proteome</keyword>
<dbReference type="EMBL" id="FWWY01000001">
    <property type="protein sequence ID" value="SMC02251.1"/>
    <property type="molecule type" value="Genomic_DNA"/>
</dbReference>
<accession>A0A1W1W7H3</accession>
<dbReference type="OrthoDB" id="5195044at2"/>
<dbReference type="AlphaFoldDB" id="A0A1W1W7H3"/>
<name>A0A1W1W7H3_SULTA</name>
<dbReference type="Proteomes" id="UP000192660">
    <property type="component" value="Unassembled WGS sequence"/>
</dbReference>
<proteinExistence type="predicted"/>
<keyword evidence="1" id="KW-1133">Transmembrane helix</keyword>
<dbReference type="STRING" id="28034.BFX07_03240"/>
<feature type="transmembrane region" description="Helical" evidence="1">
    <location>
        <begin position="12"/>
        <end position="39"/>
    </location>
</feature>